<keyword evidence="2" id="KW-1185">Reference proteome</keyword>
<sequence>MKPIISGKVLEKANGYHIYIEPKKDGQLKVVLSYISRSLHRIINNRTKTLGGNLWRGLAVDLFIMDGMELEVWL</sequence>
<accession>A0A1X4XVE6</accession>
<name>A0A1X4XVE6_9BACT</name>
<reference evidence="1 2" key="1">
    <citation type="journal article" date="2017" name="Front. Microbiol.">
        <title>Genome Sequence of Desulfurella amilsii Strain TR1 and Comparative Genomics of Desulfurellaceae Family.</title>
        <authorList>
            <person name="Florentino A.P."/>
            <person name="Stams A.J."/>
            <person name="Sanchez-Andrea I."/>
        </authorList>
    </citation>
    <scope>NUCLEOTIDE SEQUENCE [LARGE SCALE GENOMIC DNA]</scope>
    <source>
        <strain evidence="1 2">TR1</strain>
    </source>
</reference>
<dbReference type="AlphaFoldDB" id="A0A1X4XVE6"/>
<dbReference type="RefSeq" id="WP_158090529.1">
    <property type="nucleotide sequence ID" value="NZ_MDSU01000018.1"/>
</dbReference>
<gene>
    <name evidence="1" type="ORF">DESAMIL20_1053</name>
</gene>
<dbReference type="Proteomes" id="UP000194141">
    <property type="component" value="Unassembled WGS sequence"/>
</dbReference>
<proteinExistence type="predicted"/>
<comment type="caution">
    <text evidence="1">The sequence shown here is derived from an EMBL/GenBank/DDBJ whole genome shotgun (WGS) entry which is preliminary data.</text>
</comment>
<dbReference type="EMBL" id="MDSU01000018">
    <property type="protein sequence ID" value="OSS41500.1"/>
    <property type="molecule type" value="Genomic_DNA"/>
</dbReference>
<organism evidence="1 2">
    <name type="scientific">Desulfurella amilsii</name>
    <dbReference type="NCBI Taxonomy" id="1562698"/>
    <lineage>
        <taxon>Bacteria</taxon>
        <taxon>Pseudomonadati</taxon>
        <taxon>Campylobacterota</taxon>
        <taxon>Desulfurellia</taxon>
        <taxon>Desulfurellales</taxon>
        <taxon>Desulfurellaceae</taxon>
        <taxon>Desulfurella</taxon>
    </lineage>
</organism>
<evidence type="ECO:0000313" key="2">
    <source>
        <dbReference type="Proteomes" id="UP000194141"/>
    </source>
</evidence>
<protein>
    <submittedName>
        <fullName evidence="1">Uncharacterized protein</fullName>
    </submittedName>
</protein>
<dbReference type="STRING" id="1562698.DESAMIL20_1053"/>
<evidence type="ECO:0000313" key="1">
    <source>
        <dbReference type="EMBL" id="OSS41500.1"/>
    </source>
</evidence>